<proteinExistence type="predicted"/>
<protein>
    <submittedName>
        <fullName evidence="2">Uncharacterized protein</fullName>
    </submittedName>
</protein>
<accession>A0ABR2R6N9</accession>
<organism evidence="2 3">
    <name type="scientific">Hibiscus sabdariffa</name>
    <name type="common">roselle</name>
    <dbReference type="NCBI Taxonomy" id="183260"/>
    <lineage>
        <taxon>Eukaryota</taxon>
        <taxon>Viridiplantae</taxon>
        <taxon>Streptophyta</taxon>
        <taxon>Embryophyta</taxon>
        <taxon>Tracheophyta</taxon>
        <taxon>Spermatophyta</taxon>
        <taxon>Magnoliopsida</taxon>
        <taxon>eudicotyledons</taxon>
        <taxon>Gunneridae</taxon>
        <taxon>Pentapetalae</taxon>
        <taxon>rosids</taxon>
        <taxon>malvids</taxon>
        <taxon>Malvales</taxon>
        <taxon>Malvaceae</taxon>
        <taxon>Malvoideae</taxon>
        <taxon>Hibiscus</taxon>
    </lineage>
</organism>
<comment type="caution">
    <text evidence="2">The sequence shown here is derived from an EMBL/GenBank/DDBJ whole genome shotgun (WGS) entry which is preliminary data.</text>
</comment>
<gene>
    <name evidence="2" type="ORF">V6N11_075497</name>
</gene>
<feature type="region of interest" description="Disordered" evidence="1">
    <location>
        <begin position="114"/>
        <end position="148"/>
    </location>
</feature>
<evidence type="ECO:0000313" key="2">
    <source>
        <dbReference type="EMBL" id="KAK9008608.1"/>
    </source>
</evidence>
<dbReference type="Proteomes" id="UP001396334">
    <property type="component" value="Unassembled WGS sequence"/>
</dbReference>
<dbReference type="EMBL" id="JBBPBN010000026">
    <property type="protein sequence ID" value="KAK9008608.1"/>
    <property type="molecule type" value="Genomic_DNA"/>
</dbReference>
<name>A0ABR2R6N9_9ROSI</name>
<evidence type="ECO:0000313" key="3">
    <source>
        <dbReference type="Proteomes" id="UP001396334"/>
    </source>
</evidence>
<sequence>MLASSFDFVPAQESGNVSSFDFVPAQESSHSSVNSLSQDSVTPWILDSGATDHVACSLSCVVLPICEGFGVTEDVLKRNNGSRMTKRNPVNVFPNIVVSDSVQSGLQDSLPAHEQAASTHVQSSSTHEQISQEQNFQTASSSTHEQIPHEQNFQKALQIALPTRPQRHKHLPQRFKDYHVSLPVKRTSPHNINQATRVLMLFHSSFLQSL</sequence>
<feature type="compositionally biased region" description="Polar residues" evidence="1">
    <location>
        <begin position="116"/>
        <end position="148"/>
    </location>
</feature>
<evidence type="ECO:0000256" key="1">
    <source>
        <dbReference type="SAM" id="MobiDB-lite"/>
    </source>
</evidence>
<keyword evidence="3" id="KW-1185">Reference proteome</keyword>
<reference evidence="2 3" key="1">
    <citation type="journal article" date="2024" name="G3 (Bethesda)">
        <title>Genome assembly of Hibiscus sabdariffa L. provides insights into metabolisms of medicinal natural products.</title>
        <authorList>
            <person name="Kim T."/>
        </authorList>
    </citation>
    <scope>NUCLEOTIDE SEQUENCE [LARGE SCALE GENOMIC DNA]</scope>
    <source>
        <strain evidence="2">TK-2024</strain>
        <tissue evidence="2">Old leaves</tissue>
    </source>
</reference>